<organism evidence="1 2">
    <name type="scientific">Diversispora eburnea</name>
    <dbReference type="NCBI Taxonomy" id="1213867"/>
    <lineage>
        <taxon>Eukaryota</taxon>
        <taxon>Fungi</taxon>
        <taxon>Fungi incertae sedis</taxon>
        <taxon>Mucoromycota</taxon>
        <taxon>Glomeromycotina</taxon>
        <taxon>Glomeromycetes</taxon>
        <taxon>Diversisporales</taxon>
        <taxon>Diversisporaceae</taxon>
        <taxon>Diversispora</taxon>
    </lineage>
</organism>
<dbReference type="EMBL" id="CAJVPK010000058">
    <property type="protein sequence ID" value="CAG8439734.1"/>
    <property type="molecule type" value="Genomic_DNA"/>
</dbReference>
<protein>
    <submittedName>
        <fullName evidence="1">6493_t:CDS:1</fullName>
    </submittedName>
</protein>
<evidence type="ECO:0000313" key="1">
    <source>
        <dbReference type="EMBL" id="CAG8439734.1"/>
    </source>
</evidence>
<proteinExistence type="predicted"/>
<sequence>MTTPGFVAANRVVMKVEVEVGVVIEVVIEAKVKITGDIVKTDCLQKAILNGDDGGSYDSKIGGCGEIGSCALRHSRYKKKVFMD</sequence>
<name>A0A9N8V4Q4_9GLOM</name>
<gene>
    <name evidence="1" type="ORF">DEBURN_LOCUS1342</name>
</gene>
<comment type="caution">
    <text evidence="1">The sequence shown here is derived from an EMBL/GenBank/DDBJ whole genome shotgun (WGS) entry which is preliminary data.</text>
</comment>
<dbReference type="Proteomes" id="UP000789706">
    <property type="component" value="Unassembled WGS sequence"/>
</dbReference>
<accession>A0A9N8V4Q4</accession>
<evidence type="ECO:0000313" key="2">
    <source>
        <dbReference type="Proteomes" id="UP000789706"/>
    </source>
</evidence>
<keyword evidence="2" id="KW-1185">Reference proteome</keyword>
<reference evidence="1" key="1">
    <citation type="submission" date="2021-06" db="EMBL/GenBank/DDBJ databases">
        <authorList>
            <person name="Kallberg Y."/>
            <person name="Tangrot J."/>
            <person name="Rosling A."/>
        </authorList>
    </citation>
    <scope>NUCLEOTIDE SEQUENCE</scope>
    <source>
        <strain evidence="1">AZ414A</strain>
    </source>
</reference>
<dbReference type="AlphaFoldDB" id="A0A9N8V4Q4"/>